<accession>A0A7W2A9L3</accession>
<dbReference type="RefSeq" id="WP_198065894.1">
    <property type="nucleotide sequence ID" value="NZ_JACEIQ010000019.1"/>
</dbReference>
<protein>
    <submittedName>
        <fullName evidence="1">Sigma factor G inhibitor Gin</fullName>
    </submittedName>
</protein>
<gene>
    <name evidence="1" type="ORF">H1191_16260</name>
</gene>
<dbReference type="EMBL" id="JACEIQ010000019">
    <property type="protein sequence ID" value="MBA4495845.1"/>
    <property type="molecule type" value="Genomic_DNA"/>
</dbReference>
<dbReference type="AlphaFoldDB" id="A0A7W2A9L3"/>
<dbReference type="InterPro" id="IPR019700">
    <property type="entry name" value="Sigma-G_inhibitor_Gin"/>
</dbReference>
<reference evidence="1 2" key="1">
    <citation type="submission" date="2020-07" db="EMBL/GenBank/DDBJ databases">
        <authorList>
            <person name="Feng H."/>
        </authorList>
    </citation>
    <scope>NUCLEOTIDE SEQUENCE [LARGE SCALE GENOMIC DNA]</scope>
    <source>
        <strain evidence="2">s-10</strain>
    </source>
</reference>
<evidence type="ECO:0000313" key="1">
    <source>
        <dbReference type="EMBL" id="MBA4495845.1"/>
    </source>
</evidence>
<name>A0A7W2A9L3_9BACL</name>
<comment type="caution">
    <text evidence="1">The sequence shown here is derived from an EMBL/GenBank/DDBJ whole genome shotgun (WGS) entry which is preliminary data.</text>
</comment>
<keyword evidence="2" id="KW-1185">Reference proteome</keyword>
<organism evidence="1 2">
    <name type="scientific">Paenactinomyces guangxiensis</name>
    <dbReference type="NCBI Taxonomy" id="1490290"/>
    <lineage>
        <taxon>Bacteria</taxon>
        <taxon>Bacillati</taxon>
        <taxon>Bacillota</taxon>
        <taxon>Bacilli</taxon>
        <taxon>Bacillales</taxon>
        <taxon>Thermoactinomycetaceae</taxon>
        <taxon>Paenactinomyces</taxon>
    </lineage>
</organism>
<evidence type="ECO:0000313" key="2">
    <source>
        <dbReference type="Proteomes" id="UP000535491"/>
    </source>
</evidence>
<sequence length="73" mass="8391">MEKKKRRSIPLQEKSLPIFCIICGHPYTEGLELLGNCICTSCENDIVKSEAEDIKYLHYVYRLRTILSGLTSQ</sequence>
<proteinExistence type="predicted"/>
<dbReference type="Proteomes" id="UP000535491">
    <property type="component" value="Unassembled WGS sequence"/>
</dbReference>
<dbReference type="Pfam" id="PF10764">
    <property type="entry name" value="Gin"/>
    <property type="match status" value="1"/>
</dbReference>